<evidence type="ECO:0000313" key="4">
    <source>
        <dbReference type="Proteomes" id="UP001172687"/>
    </source>
</evidence>
<accession>A0ABT8HJM2</accession>
<keyword evidence="1" id="KW-0534">Nitrate assimilation</keyword>
<keyword evidence="4" id="KW-1185">Reference proteome</keyword>
<dbReference type="PANTHER" id="PTHR43680">
    <property type="entry name" value="NITRATE REDUCTASE MOLYBDENUM COFACTOR ASSEMBLY CHAPERONE"/>
    <property type="match status" value="1"/>
</dbReference>
<dbReference type="EMBL" id="JAUHTC010000085">
    <property type="protein sequence ID" value="MDN4520960.1"/>
    <property type="molecule type" value="Genomic_DNA"/>
</dbReference>
<dbReference type="Proteomes" id="UP001172687">
    <property type="component" value="Unassembled WGS sequence"/>
</dbReference>
<name>A0ABT8HJM2_MYCAO</name>
<dbReference type="InterPro" id="IPR003765">
    <property type="entry name" value="NO3_reductase_chaperone_NarJ"/>
</dbReference>
<sequence>MKLLKRSRTPALADRLVWQCASLLLSYPDGAQLAAAEELLDHVEGAAAEQLSATLAAVRALGPMQAAQDYVATFDMRRRATMYLTYWTAGDTRNRGQAMLAFAQAYRDAGAPAPADEAPDFLPVVLEFAATVDAGVGRRLLTEHRVPLGVLHGVLRDVGSPYASAVAAVLATLPVATDEELRRAQRLAADGPPAEAVGLQPFTLTVPPKRAGEAGVGMNRAGEAGVGMNRAGEGGR</sequence>
<evidence type="ECO:0000313" key="3">
    <source>
        <dbReference type="EMBL" id="MDN4520960.1"/>
    </source>
</evidence>
<feature type="region of interest" description="Disordered" evidence="2">
    <location>
        <begin position="213"/>
        <end position="236"/>
    </location>
</feature>
<dbReference type="Gene3D" id="1.10.3480.10">
    <property type="entry name" value="TorD-like"/>
    <property type="match status" value="1"/>
</dbReference>
<dbReference type="NCBIfam" id="TIGR00684">
    <property type="entry name" value="narJ"/>
    <property type="match status" value="1"/>
</dbReference>
<reference evidence="3" key="1">
    <citation type="submission" date="2023-07" db="EMBL/GenBank/DDBJ databases">
        <title>Degradation of tert-butanol by M. austroafricanum TBA100.</title>
        <authorList>
            <person name="Helbich S."/>
            <person name="Vainshtein Y."/>
        </authorList>
    </citation>
    <scope>NUCLEOTIDE SEQUENCE</scope>
    <source>
        <strain evidence="3">TBA100</strain>
    </source>
</reference>
<dbReference type="SUPFAM" id="SSF89155">
    <property type="entry name" value="TorD-like"/>
    <property type="match status" value="1"/>
</dbReference>
<protein>
    <submittedName>
        <fullName evidence="3">Nitrate reductase molybdenum cofactor assembly chaperone</fullName>
    </submittedName>
</protein>
<dbReference type="InterPro" id="IPR020945">
    <property type="entry name" value="DMSO/NO3_reduct_chaperone"/>
</dbReference>
<comment type="caution">
    <text evidence="3">The sequence shown here is derived from an EMBL/GenBank/DDBJ whole genome shotgun (WGS) entry which is preliminary data.</text>
</comment>
<evidence type="ECO:0000256" key="1">
    <source>
        <dbReference type="ARBA" id="ARBA00023063"/>
    </source>
</evidence>
<dbReference type="Pfam" id="PF02613">
    <property type="entry name" value="Nitrate_red_del"/>
    <property type="match status" value="1"/>
</dbReference>
<organism evidence="3 4">
    <name type="scientific">Mycolicibacterium austroafricanum</name>
    <name type="common">Mycobacterium austroafricanum</name>
    <dbReference type="NCBI Taxonomy" id="39687"/>
    <lineage>
        <taxon>Bacteria</taxon>
        <taxon>Bacillati</taxon>
        <taxon>Actinomycetota</taxon>
        <taxon>Actinomycetes</taxon>
        <taxon>Mycobacteriales</taxon>
        <taxon>Mycobacteriaceae</taxon>
        <taxon>Mycolicibacterium</taxon>
    </lineage>
</organism>
<evidence type="ECO:0000256" key="2">
    <source>
        <dbReference type="SAM" id="MobiDB-lite"/>
    </source>
</evidence>
<dbReference type="RefSeq" id="WP_222882549.1">
    <property type="nucleotide sequence ID" value="NZ_CP082191.1"/>
</dbReference>
<proteinExistence type="predicted"/>
<gene>
    <name evidence="3" type="primary">narJ</name>
    <name evidence="3" type="ORF">QYF68_24520</name>
</gene>
<dbReference type="InterPro" id="IPR036411">
    <property type="entry name" value="TorD-like_sf"/>
</dbReference>
<dbReference type="PANTHER" id="PTHR43680:SF2">
    <property type="entry name" value="NITRATE REDUCTASE MOLYBDENUM COFACTOR ASSEMBLY CHAPERONE NARJ"/>
    <property type="match status" value="1"/>
</dbReference>